<protein>
    <recommendedName>
        <fullName evidence="3">Succinyl-diaminopimelate desuccinylase</fullName>
        <ecNumber evidence="3">3.5.1.18</ecNumber>
    </recommendedName>
</protein>
<dbReference type="InterPro" id="IPR036264">
    <property type="entry name" value="Bact_exopeptidase_dim_dom"/>
</dbReference>
<dbReference type="AlphaFoldDB" id="A0A7X9XSI5"/>
<feature type="domain" description="Peptidase M20 dimerisation" evidence="5">
    <location>
        <begin position="226"/>
        <end position="322"/>
    </location>
</feature>
<dbReference type="InterPro" id="IPR010174">
    <property type="entry name" value="Succinyl-DAP_deSuclase_DapE"/>
</dbReference>
<gene>
    <name evidence="6" type="ORF">HF852_03090</name>
</gene>
<organism evidence="6 7">
    <name type="scientific">Corynebacterium xerosis</name>
    <dbReference type="NCBI Taxonomy" id="1725"/>
    <lineage>
        <taxon>Bacteria</taxon>
        <taxon>Bacillati</taxon>
        <taxon>Actinomycetota</taxon>
        <taxon>Actinomycetes</taxon>
        <taxon>Mycobacteriales</taxon>
        <taxon>Corynebacteriaceae</taxon>
        <taxon>Corynebacterium</taxon>
    </lineage>
</organism>
<feature type="region of interest" description="Disordered" evidence="4">
    <location>
        <begin position="1"/>
        <end position="47"/>
    </location>
</feature>
<dbReference type="SUPFAM" id="SSF55031">
    <property type="entry name" value="Bacterial exopeptidase dimerisation domain"/>
    <property type="match status" value="1"/>
</dbReference>
<dbReference type="NCBIfam" id="TIGR01900">
    <property type="entry name" value="dapE-gram_pos"/>
    <property type="match status" value="1"/>
</dbReference>
<feature type="compositionally biased region" description="Low complexity" evidence="4">
    <location>
        <begin position="23"/>
        <end position="39"/>
    </location>
</feature>
<keyword evidence="1" id="KW-0479">Metal-binding</keyword>
<dbReference type="EMBL" id="JABAGA010000001">
    <property type="protein sequence ID" value="NMF08599.1"/>
    <property type="molecule type" value="Genomic_DNA"/>
</dbReference>
<dbReference type="Gene3D" id="3.40.630.10">
    <property type="entry name" value="Zn peptidases"/>
    <property type="match status" value="1"/>
</dbReference>
<keyword evidence="2 6" id="KW-0378">Hydrolase</keyword>
<dbReference type="GO" id="GO:0008777">
    <property type="term" value="F:acetylornithine deacetylase activity"/>
    <property type="evidence" value="ECO:0007669"/>
    <property type="project" value="TreeGrafter"/>
</dbReference>
<dbReference type="Gene3D" id="3.30.70.360">
    <property type="match status" value="1"/>
</dbReference>
<proteinExistence type="predicted"/>
<dbReference type="GO" id="GO:0009014">
    <property type="term" value="F:succinyl-diaminopimelate desuccinylase activity"/>
    <property type="evidence" value="ECO:0007669"/>
    <property type="project" value="UniProtKB-UniRule"/>
</dbReference>
<dbReference type="Proteomes" id="UP000589552">
    <property type="component" value="Unassembled WGS sequence"/>
</dbReference>
<evidence type="ECO:0000256" key="3">
    <source>
        <dbReference type="NCBIfam" id="TIGR01900"/>
    </source>
</evidence>
<dbReference type="GO" id="GO:0009089">
    <property type="term" value="P:lysine biosynthetic process via diaminopimelate"/>
    <property type="evidence" value="ECO:0007669"/>
    <property type="project" value="UniProtKB-UniRule"/>
</dbReference>
<dbReference type="Pfam" id="PF01546">
    <property type="entry name" value="Peptidase_M20"/>
    <property type="match status" value="1"/>
</dbReference>
<evidence type="ECO:0000256" key="4">
    <source>
        <dbReference type="SAM" id="MobiDB-lite"/>
    </source>
</evidence>
<dbReference type="PANTHER" id="PTHR43808:SF31">
    <property type="entry name" value="N-ACETYL-L-CITRULLINE DEACETYLASE"/>
    <property type="match status" value="1"/>
</dbReference>
<dbReference type="InterPro" id="IPR011650">
    <property type="entry name" value="Peptidase_M20_dimer"/>
</dbReference>
<evidence type="ECO:0000313" key="7">
    <source>
        <dbReference type="Proteomes" id="UP000589552"/>
    </source>
</evidence>
<dbReference type="EC" id="3.5.1.18" evidence="3"/>
<dbReference type="GO" id="GO:0046872">
    <property type="term" value="F:metal ion binding"/>
    <property type="evidence" value="ECO:0007669"/>
    <property type="project" value="UniProtKB-KW"/>
</dbReference>
<reference evidence="6 7" key="1">
    <citation type="submission" date="2020-04" db="EMBL/GenBank/DDBJ databases">
        <authorList>
            <person name="Hitch T.C.A."/>
            <person name="Wylensek D."/>
            <person name="Clavel T."/>
        </authorList>
    </citation>
    <scope>NUCLEOTIDE SEQUENCE [LARGE SCALE GENOMIC DNA]</scope>
    <source>
        <strain evidence="6 7">BL-383-APC-2I</strain>
    </source>
</reference>
<accession>A0A7X9XSI5</accession>
<evidence type="ECO:0000313" key="6">
    <source>
        <dbReference type="EMBL" id="NMF08599.1"/>
    </source>
</evidence>
<sequence length="432" mass="45202">MATLDRVNAKDFDRAGDPDADTDGTAADAVGTGTTDAAARPPHARDHLDLRADPVELTAALIDIPSVSRDEARIADAVEAALRDVAATIPEGMPAVTVERIGDNVVARTHRGLPQRAILAGHLDTVPIADNVPSTRGVDTEGRDTIFGCGAVDMKSGDACYLHAFATLAGSPALKRDLTLIMYACEEIAGEFNGLGHLADSHPHLLEGDVALLGEPSGNVIEAGCQGSIRVKVTARGTRAHSARAWLGDNAAHRLTGVLSRVAAYSAGTARIDGLTYREGMQVVHIQSGVATNTVPDEAWAYVNYRFAPHRDTDEAIAHLMGVLAIDDPLVDVEIEDVSPGAAPGLDRAAAAELVAIAGGVAKPKYGWTDVSRFAALGIPAVNFGPGDPAYCHKRDEQIPVDMITELSDDLLRYLTTAPADDGRNATAPAAS</sequence>
<comment type="caution">
    <text evidence="6">The sequence shown here is derived from an EMBL/GenBank/DDBJ whole genome shotgun (WGS) entry which is preliminary data.</text>
</comment>
<name>A0A7X9XSI5_9CORY</name>
<dbReference type="InterPro" id="IPR050072">
    <property type="entry name" value="Peptidase_M20A"/>
</dbReference>
<feature type="compositionally biased region" description="Basic and acidic residues" evidence="4">
    <location>
        <begin position="7"/>
        <end position="17"/>
    </location>
</feature>
<dbReference type="SUPFAM" id="SSF53187">
    <property type="entry name" value="Zn-dependent exopeptidases"/>
    <property type="match status" value="1"/>
</dbReference>
<dbReference type="InterPro" id="IPR002933">
    <property type="entry name" value="Peptidase_M20"/>
</dbReference>
<evidence type="ECO:0000259" key="5">
    <source>
        <dbReference type="Pfam" id="PF07687"/>
    </source>
</evidence>
<dbReference type="Pfam" id="PF07687">
    <property type="entry name" value="M20_dimer"/>
    <property type="match status" value="1"/>
</dbReference>
<evidence type="ECO:0000256" key="2">
    <source>
        <dbReference type="ARBA" id="ARBA00022801"/>
    </source>
</evidence>
<evidence type="ECO:0000256" key="1">
    <source>
        <dbReference type="ARBA" id="ARBA00022723"/>
    </source>
</evidence>
<dbReference type="GO" id="GO:0006526">
    <property type="term" value="P:L-arginine biosynthetic process"/>
    <property type="evidence" value="ECO:0007669"/>
    <property type="project" value="TreeGrafter"/>
</dbReference>
<dbReference type="PANTHER" id="PTHR43808">
    <property type="entry name" value="ACETYLORNITHINE DEACETYLASE"/>
    <property type="match status" value="1"/>
</dbReference>